<keyword evidence="1" id="KW-1133">Transmembrane helix</keyword>
<proteinExistence type="predicted"/>
<feature type="transmembrane region" description="Helical" evidence="1">
    <location>
        <begin position="12"/>
        <end position="31"/>
    </location>
</feature>
<protein>
    <recommendedName>
        <fullName evidence="4">Lipoprotein</fullName>
    </recommendedName>
</protein>
<dbReference type="Proteomes" id="UP001060733">
    <property type="component" value="Chromosome"/>
</dbReference>
<evidence type="ECO:0000313" key="2">
    <source>
        <dbReference type="EMBL" id="UXY37195.1"/>
    </source>
</evidence>
<reference evidence="2" key="1">
    <citation type="submission" date="2022-10" db="EMBL/GenBank/DDBJ databases">
        <authorList>
            <person name="Mo P."/>
        </authorList>
    </citation>
    <scope>NUCLEOTIDE SEQUENCE</scope>
    <source>
        <strain evidence="2">HUAS 14-6</strain>
    </source>
</reference>
<keyword evidence="1" id="KW-0812">Transmembrane</keyword>
<keyword evidence="1" id="KW-0472">Membrane</keyword>
<name>A0ABY6ES38_9ACTN</name>
<sequence>MNTAEPGSGSSLPWAGSALFGAAMGCVAWVLTVRARAYCDAG</sequence>
<evidence type="ECO:0008006" key="4">
    <source>
        <dbReference type="Google" id="ProtNLM"/>
    </source>
</evidence>
<accession>A0ABY6ES38</accession>
<gene>
    <name evidence="2" type="ORF">N8I86_22185</name>
</gene>
<organism evidence="2 3">
    <name type="scientific">Streptomyces albidocamelliae</name>
    <dbReference type="NCBI Taxonomy" id="2981135"/>
    <lineage>
        <taxon>Bacteria</taxon>
        <taxon>Bacillati</taxon>
        <taxon>Actinomycetota</taxon>
        <taxon>Actinomycetes</taxon>
        <taxon>Kitasatosporales</taxon>
        <taxon>Streptomycetaceae</taxon>
        <taxon>Streptomyces</taxon>
    </lineage>
</organism>
<evidence type="ECO:0000256" key="1">
    <source>
        <dbReference type="SAM" id="Phobius"/>
    </source>
</evidence>
<dbReference type="EMBL" id="CP106795">
    <property type="protein sequence ID" value="UXY37195.1"/>
    <property type="molecule type" value="Genomic_DNA"/>
</dbReference>
<dbReference type="RefSeq" id="WP_263278534.1">
    <property type="nucleotide sequence ID" value="NZ_CP106795.1"/>
</dbReference>
<evidence type="ECO:0000313" key="3">
    <source>
        <dbReference type="Proteomes" id="UP001060733"/>
    </source>
</evidence>
<keyword evidence="3" id="KW-1185">Reference proteome</keyword>